<dbReference type="PANTHER" id="PTHR24567">
    <property type="entry name" value="CRP FAMILY TRANSCRIPTIONAL REGULATORY PROTEIN"/>
    <property type="match status" value="1"/>
</dbReference>
<dbReference type="PROSITE" id="PS50042">
    <property type="entry name" value="CNMP_BINDING_3"/>
    <property type="match status" value="1"/>
</dbReference>
<keyword evidence="1" id="KW-0010">Activator</keyword>
<dbReference type="CDD" id="cd00038">
    <property type="entry name" value="CAP_ED"/>
    <property type="match status" value="1"/>
</dbReference>
<evidence type="ECO:0000256" key="1">
    <source>
        <dbReference type="ARBA" id="ARBA00023159"/>
    </source>
</evidence>
<dbReference type="InterPro" id="IPR000595">
    <property type="entry name" value="cNMP-bd_dom"/>
</dbReference>
<dbReference type="GO" id="GO:0003700">
    <property type="term" value="F:DNA-binding transcription factor activity"/>
    <property type="evidence" value="ECO:0007669"/>
    <property type="project" value="TreeGrafter"/>
</dbReference>
<proteinExistence type="predicted"/>
<gene>
    <name evidence="3" type="ORF">J2TS6_41890</name>
</gene>
<sequence>MNLEEIMGKAPTDIKQEFIRRTYPKDSSIIHPSEDNHYLYILTSGIAEVFRQSPGGSMISLYRYEAYGCFGEVEIFNRDIKTLNVTAKTDCEIVALHETAVFRWMRQDFDFTKYLMEHMAAKLISSSDTVAKLSLLTVKDRILYSIHAHYKIGDLERLTKQELASEVCAPLRSLNRSIAQCMDENFIEYKKKKFKVLSIERLEHYLDRIF</sequence>
<organism evidence="3 4">
    <name type="scientific">Paenibacillus albilobatus</name>
    <dbReference type="NCBI Taxonomy" id="2716884"/>
    <lineage>
        <taxon>Bacteria</taxon>
        <taxon>Bacillati</taxon>
        <taxon>Bacillota</taxon>
        <taxon>Bacilli</taxon>
        <taxon>Bacillales</taxon>
        <taxon>Paenibacillaceae</taxon>
        <taxon>Paenibacillus</taxon>
    </lineage>
</organism>
<evidence type="ECO:0000259" key="2">
    <source>
        <dbReference type="PROSITE" id="PS50042"/>
    </source>
</evidence>
<evidence type="ECO:0000313" key="3">
    <source>
        <dbReference type="EMBL" id="GIO33048.1"/>
    </source>
</evidence>
<name>A0A919XMU5_9BACL</name>
<dbReference type="Pfam" id="PF00027">
    <property type="entry name" value="cNMP_binding"/>
    <property type="match status" value="1"/>
</dbReference>
<evidence type="ECO:0000313" key="4">
    <source>
        <dbReference type="Proteomes" id="UP000679779"/>
    </source>
</evidence>
<dbReference type="RefSeq" id="WP_212958193.1">
    <property type="nucleotide sequence ID" value="NZ_BORQ01000005.1"/>
</dbReference>
<reference evidence="3" key="1">
    <citation type="submission" date="2021-03" db="EMBL/GenBank/DDBJ databases">
        <title>Antimicrobial resistance genes in bacteria isolated from Japanese honey, and their potential for conferring macrolide and lincosamide resistance in the American foulbrood pathogen Paenibacillus larvae.</title>
        <authorList>
            <person name="Okamoto M."/>
            <person name="Kumagai M."/>
            <person name="Kanamori H."/>
            <person name="Takamatsu D."/>
        </authorList>
    </citation>
    <scope>NUCLEOTIDE SEQUENCE</scope>
    <source>
        <strain evidence="3">J2TS6</strain>
    </source>
</reference>
<dbReference type="InterPro" id="IPR014710">
    <property type="entry name" value="RmlC-like_jellyroll"/>
</dbReference>
<dbReference type="InterPro" id="IPR050397">
    <property type="entry name" value="Env_Response_Regulators"/>
</dbReference>
<dbReference type="GO" id="GO:0005829">
    <property type="term" value="C:cytosol"/>
    <property type="evidence" value="ECO:0007669"/>
    <property type="project" value="TreeGrafter"/>
</dbReference>
<dbReference type="InterPro" id="IPR036390">
    <property type="entry name" value="WH_DNA-bd_sf"/>
</dbReference>
<accession>A0A919XMU5</accession>
<dbReference type="AlphaFoldDB" id="A0A919XMU5"/>
<dbReference type="Proteomes" id="UP000679779">
    <property type="component" value="Unassembled WGS sequence"/>
</dbReference>
<dbReference type="SUPFAM" id="SSF51206">
    <property type="entry name" value="cAMP-binding domain-like"/>
    <property type="match status" value="1"/>
</dbReference>
<comment type="caution">
    <text evidence="3">The sequence shown here is derived from an EMBL/GenBank/DDBJ whole genome shotgun (WGS) entry which is preliminary data.</text>
</comment>
<dbReference type="EMBL" id="BORQ01000005">
    <property type="protein sequence ID" value="GIO33048.1"/>
    <property type="molecule type" value="Genomic_DNA"/>
</dbReference>
<protein>
    <submittedName>
        <fullName evidence="3">Crp/Fnr family transcriptional regulator</fullName>
    </submittedName>
</protein>
<dbReference type="Gene3D" id="2.60.120.10">
    <property type="entry name" value="Jelly Rolls"/>
    <property type="match status" value="1"/>
</dbReference>
<dbReference type="SUPFAM" id="SSF46785">
    <property type="entry name" value="Winged helix' DNA-binding domain"/>
    <property type="match status" value="1"/>
</dbReference>
<keyword evidence="4" id="KW-1185">Reference proteome</keyword>
<dbReference type="PANTHER" id="PTHR24567:SF26">
    <property type="entry name" value="REGULATORY PROTEIN YEIL"/>
    <property type="match status" value="1"/>
</dbReference>
<dbReference type="InterPro" id="IPR018490">
    <property type="entry name" value="cNMP-bd_dom_sf"/>
</dbReference>
<feature type="domain" description="Cyclic nucleotide-binding" evidence="2">
    <location>
        <begin position="21"/>
        <end position="122"/>
    </location>
</feature>